<dbReference type="Pfam" id="PF11753">
    <property type="entry name" value="DUF3310"/>
    <property type="match status" value="1"/>
</dbReference>
<gene>
    <name evidence="1" type="ORF">UFOVP822_22</name>
</gene>
<dbReference type="EMBL" id="LR796775">
    <property type="protein sequence ID" value="CAB4165186.1"/>
    <property type="molecule type" value="Genomic_DNA"/>
</dbReference>
<name>A0A6J5P5G1_9CAUD</name>
<organism evidence="1">
    <name type="scientific">uncultured Caudovirales phage</name>
    <dbReference type="NCBI Taxonomy" id="2100421"/>
    <lineage>
        <taxon>Viruses</taxon>
        <taxon>Duplodnaviria</taxon>
        <taxon>Heunggongvirae</taxon>
        <taxon>Uroviricota</taxon>
        <taxon>Caudoviricetes</taxon>
        <taxon>Peduoviridae</taxon>
        <taxon>Maltschvirus</taxon>
        <taxon>Maltschvirus maltsch</taxon>
    </lineage>
</organism>
<evidence type="ECO:0000313" key="1">
    <source>
        <dbReference type="EMBL" id="CAB4165186.1"/>
    </source>
</evidence>
<proteinExistence type="predicted"/>
<reference evidence="1" key="1">
    <citation type="submission" date="2020-04" db="EMBL/GenBank/DDBJ databases">
        <authorList>
            <person name="Chiriac C."/>
            <person name="Salcher M."/>
            <person name="Ghai R."/>
            <person name="Kavagutti S V."/>
        </authorList>
    </citation>
    <scope>NUCLEOTIDE SEQUENCE</scope>
</reference>
<dbReference type="InterPro" id="IPR021739">
    <property type="entry name" value="SaV-like"/>
</dbReference>
<protein>
    <submittedName>
        <fullName evidence="1">SaV-like</fullName>
    </submittedName>
</protein>
<accession>A0A6J5P5G1</accession>
<sequence length="73" mass="8482">MDTSKINHPPHYTAAPIECIEAIEAALGKEAFIDFCRGQAIKYLWRARLKDTLQENLQKAQWYIHKALLEIKQ</sequence>